<dbReference type="STRING" id="142842.SAMN02745118_00348"/>
<dbReference type="PANTHER" id="PTHR13696">
    <property type="entry name" value="P-LOOP CONTAINING NUCLEOSIDE TRIPHOSPHATE HYDROLASE"/>
    <property type="match status" value="1"/>
</dbReference>
<dbReference type="FunFam" id="3.40.50.300:FF:000285">
    <property type="entry name" value="Sporulation initiation inhibitor Soj"/>
    <property type="match status" value="1"/>
</dbReference>
<organism evidence="6 7">
    <name type="scientific">Selenihalanaerobacter shriftii</name>
    <dbReference type="NCBI Taxonomy" id="142842"/>
    <lineage>
        <taxon>Bacteria</taxon>
        <taxon>Bacillati</taxon>
        <taxon>Bacillota</taxon>
        <taxon>Clostridia</taxon>
        <taxon>Halanaerobiales</taxon>
        <taxon>Halobacteroidaceae</taxon>
        <taxon>Selenihalanaerobacter</taxon>
    </lineage>
</organism>
<evidence type="ECO:0000313" key="7">
    <source>
        <dbReference type="Proteomes" id="UP000190625"/>
    </source>
</evidence>
<dbReference type="Pfam" id="PF13614">
    <property type="entry name" value="AAA_31"/>
    <property type="match status" value="1"/>
</dbReference>
<gene>
    <name evidence="6" type="ORF">SAMN02745118_00348</name>
</gene>
<dbReference type="CDD" id="cd02042">
    <property type="entry name" value="ParAB_family"/>
    <property type="match status" value="1"/>
</dbReference>
<name>A0A1T4JRB3_9FIRM</name>
<dbReference type="AlphaFoldDB" id="A0A1T4JRB3"/>
<evidence type="ECO:0000256" key="4">
    <source>
        <dbReference type="ARBA" id="ARBA00071824"/>
    </source>
</evidence>
<feature type="domain" description="AAA" evidence="5">
    <location>
        <begin position="3"/>
        <end position="177"/>
    </location>
</feature>
<evidence type="ECO:0000259" key="5">
    <source>
        <dbReference type="Pfam" id="PF13614"/>
    </source>
</evidence>
<dbReference type="Proteomes" id="UP000190625">
    <property type="component" value="Unassembled WGS sequence"/>
</dbReference>
<dbReference type="Gene3D" id="3.40.50.300">
    <property type="entry name" value="P-loop containing nucleotide triphosphate hydrolases"/>
    <property type="match status" value="1"/>
</dbReference>
<comment type="catalytic activity">
    <reaction evidence="2">
        <text>ATP + H2O = ADP + phosphate + H(+)</text>
        <dbReference type="Rhea" id="RHEA:13065"/>
        <dbReference type="ChEBI" id="CHEBI:15377"/>
        <dbReference type="ChEBI" id="CHEBI:15378"/>
        <dbReference type="ChEBI" id="CHEBI:30616"/>
        <dbReference type="ChEBI" id="CHEBI:43474"/>
        <dbReference type="ChEBI" id="CHEBI:456216"/>
    </reaction>
</comment>
<dbReference type="PANTHER" id="PTHR13696:SF99">
    <property type="entry name" value="COBYRINIC ACID AC-DIAMIDE SYNTHASE"/>
    <property type="match status" value="1"/>
</dbReference>
<keyword evidence="7" id="KW-1185">Reference proteome</keyword>
<sequence length="256" mass="28459">MGQIFIIANQKGGVGKTTTSLNLGAALSELGKEVLLIDLDPQGGLTLHCDYEPDELETSIYDALKDEEVTDETILETEFGADLLPANVDLAVIEMELINSVARERRLTAILNPIRDNYDIVIIDGQPSLGLLTLNSMTAADQIIIPIACEYLALRGVDGLMKMIKKVQGQLNSKLSINGVLPTMFDRRTNHTEAILKQIKTRFEPEIKVYDHTVYRSIRFAEAAEEREPIIYYAKNIPGADAYRNLGRELIRNGNI</sequence>
<protein>
    <recommendedName>
        <fullName evidence="4">Sporulation initiation inhibitor protein Soj</fullName>
    </recommendedName>
</protein>
<accession>A0A1T4JRB3</accession>
<dbReference type="OrthoDB" id="9815116at2"/>
<dbReference type="InterPro" id="IPR027417">
    <property type="entry name" value="P-loop_NTPase"/>
</dbReference>
<comment type="similarity">
    <text evidence="1">Belongs to the ParA family.</text>
</comment>
<dbReference type="SUPFAM" id="SSF52540">
    <property type="entry name" value="P-loop containing nucleoside triphosphate hydrolases"/>
    <property type="match status" value="1"/>
</dbReference>
<dbReference type="PIRSF" id="PIRSF009320">
    <property type="entry name" value="Nuc_binding_HP_1000"/>
    <property type="match status" value="1"/>
</dbReference>
<dbReference type="InterPro" id="IPR025669">
    <property type="entry name" value="AAA_dom"/>
</dbReference>
<evidence type="ECO:0000256" key="2">
    <source>
        <dbReference type="ARBA" id="ARBA00049360"/>
    </source>
</evidence>
<proteinExistence type="inferred from homology"/>
<evidence type="ECO:0000256" key="3">
    <source>
        <dbReference type="ARBA" id="ARBA00062323"/>
    </source>
</evidence>
<dbReference type="InterPro" id="IPR050678">
    <property type="entry name" value="DNA_Partitioning_ATPase"/>
</dbReference>
<evidence type="ECO:0000256" key="1">
    <source>
        <dbReference type="ARBA" id="ARBA00006976"/>
    </source>
</evidence>
<comment type="subunit">
    <text evidence="3">Dimerizes in the presence of ATP but not ADP; ATP-binding is required for double-stranded (ds)DNA-binding. Interacts with DnaA.</text>
</comment>
<reference evidence="7" key="1">
    <citation type="submission" date="2017-02" db="EMBL/GenBank/DDBJ databases">
        <authorList>
            <person name="Varghese N."/>
            <person name="Submissions S."/>
        </authorList>
    </citation>
    <scope>NUCLEOTIDE SEQUENCE [LARGE SCALE GENOMIC DNA]</scope>
    <source>
        <strain evidence="7">ATCC BAA-73</strain>
    </source>
</reference>
<dbReference type="RefSeq" id="WP_159442867.1">
    <property type="nucleotide sequence ID" value="NZ_FUWM01000004.1"/>
</dbReference>
<evidence type="ECO:0000313" key="6">
    <source>
        <dbReference type="EMBL" id="SJZ32685.1"/>
    </source>
</evidence>
<dbReference type="EMBL" id="FUWM01000004">
    <property type="protein sequence ID" value="SJZ32685.1"/>
    <property type="molecule type" value="Genomic_DNA"/>
</dbReference>